<sequence length="83" mass="8612">MAATDKRLGIAGEDLSGSISATEFVAWYNGHPDYVDLDVDLSAERAVVVGNGNVALDVARILATDPDVLAKTDIAEPRAGQAA</sequence>
<organism evidence="6 7">
    <name type="scientific">Gordonia crocea</name>
    <dbReference type="NCBI Taxonomy" id="589162"/>
    <lineage>
        <taxon>Bacteria</taxon>
        <taxon>Bacillati</taxon>
        <taxon>Actinomycetota</taxon>
        <taxon>Actinomycetes</taxon>
        <taxon>Mycobacteriales</taxon>
        <taxon>Gordoniaceae</taxon>
        <taxon>Gordonia</taxon>
    </lineage>
</organism>
<dbReference type="PANTHER" id="PTHR48467:SF1">
    <property type="entry name" value="GLUTAMATE SYNTHASE 1 [NADH], CHLOROPLASTIC-LIKE"/>
    <property type="match status" value="1"/>
</dbReference>
<keyword evidence="3" id="KW-0274">FAD</keyword>
<evidence type="ECO:0000256" key="5">
    <source>
        <dbReference type="ARBA" id="ARBA00023002"/>
    </source>
</evidence>
<keyword evidence="2" id="KW-0285">Flavoprotein</keyword>
<keyword evidence="7" id="KW-1185">Reference proteome</keyword>
<dbReference type="SUPFAM" id="SSF51905">
    <property type="entry name" value="FAD/NAD(P)-binding domain"/>
    <property type="match status" value="1"/>
</dbReference>
<dbReference type="InterPro" id="IPR055275">
    <property type="entry name" value="Ferredox_Rdtase"/>
</dbReference>
<proteinExistence type="predicted"/>
<reference evidence="7" key="1">
    <citation type="submission" date="2019-06" db="EMBL/GenBank/DDBJ databases">
        <title>Gordonia isolated from sludge of a wastewater treatment plant.</title>
        <authorList>
            <person name="Tamura T."/>
            <person name="Aoyama K."/>
            <person name="Kang Y."/>
            <person name="Saito S."/>
            <person name="Akiyama N."/>
            <person name="Yazawa K."/>
            <person name="Gonoi T."/>
            <person name="Mikami Y."/>
        </authorList>
    </citation>
    <scope>NUCLEOTIDE SEQUENCE [LARGE SCALE GENOMIC DNA]</scope>
    <source>
        <strain evidence="7">NBRC 107697</strain>
    </source>
</reference>
<dbReference type="AlphaFoldDB" id="A0A7I9V0K2"/>
<protein>
    <recommendedName>
        <fullName evidence="8">Ferredoxin/ferredoxin--NADP reductase</fullName>
    </recommendedName>
</protein>
<dbReference type="Proteomes" id="UP000444980">
    <property type="component" value="Unassembled WGS sequence"/>
</dbReference>
<dbReference type="PANTHER" id="PTHR48467">
    <property type="entry name" value="GLUTAMATE SYNTHASE 1 [NADH], CHLOROPLASTIC-LIKE"/>
    <property type="match status" value="1"/>
</dbReference>
<dbReference type="EMBL" id="BJOU01000008">
    <property type="protein sequence ID" value="GED98663.1"/>
    <property type="molecule type" value="Genomic_DNA"/>
</dbReference>
<dbReference type="GO" id="GO:0016491">
    <property type="term" value="F:oxidoreductase activity"/>
    <property type="evidence" value="ECO:0007669"/>
    <property type="project" value="UniProtKB-KW"/>
</dbReference>
<comment type="cofactor">
    <cofactor evidence="1">
        <name>FAD</name>
        <dbReference type="ChEBI" id="CHEBI:57692"/>
    </cofactor>
</comment>
<evidence type="ECO:0000313" key="6">
    <source>
        <dbReference type="EMBL" id="GED98663.1"/>
    </source>
</evidence>
<keyword evidence="5" id="KW-0560">Oxidoreductase</keyword>
<evidence type="ECO:0000256" key="2">
    <source>
        <dbReference type="ARBA" id="ARBA00022630"/>
    </source>
</evidence>
<keyword evidence="4" id="KW-0521">NADP</keyword>
<dbReference type="InterPro" id="IPR036188">
    <property type="entry name" value="FAD/NAD-bd_sf"/>
</dbReference>
<dbReference type="Gene3D" id="3.50.50.60">
    <property type="entry name" value="FAD/NAD(P)-binding domain"/>
    <property type="match status" value="1"/>
</dbReference>
<comment type="caution">
    <text evidence="6">The sequence shown here is derived from an EMBL/GenBank/DDBJ whole genome shotgun (WGS) entry which is preliminary data.</text>
</comment>
<evidence type="ECO:0000256" key="3">
    <source>
        <dbReference type="ARBA" id="ARBA00022827"/>
    </source>
</evidence>
<evidence type="ECO:0008006" key="8">
    <source>
        <dbReference type="Google" id="ProtNLM"/>
    </source>
</evidence>
<evidence type="ECO:0000256" key="1">
    <source>
        <dbReference type="ARBA" id="ARBA00001974"/>
    </source>
</evidence>
<evidence type="ECO:0000313" key="7">
    <source>
        <dbReference type="Proteomes" id="UP000444980"/>
    </source>
</evidence>
<accession>A0A7I9V0K2</accession>
<evidence type="ECO:0000256" key="4">
    <source>
        <dbReference type="ARBA" id="ARBA00022857"/>
    </source>
</evidence>
<name>A0A7I9V0K2_9ACTN</name>
<gene>
    <name evidence="6" type="ORF">nbrc107697_27020</name>
</gene>